<dbReference type="Gene3D" id="3.30.420.40">
    <property type="match status" value="2"/>
</dbReference>
<organism evidence="2 3">
    <name type="scientific">Candidatus Roizmanbacteria bacterium RIFOXYD1_FULL_38_12</name>
    <dbReference type="NCBI Taxonomy" id="1802093"/>
    <lineage>
        <taxon>Bacteria</taxon>
        <taxon>Candidatus Roizmaniibacteriota</taxon>
    </lineage>
</organism>
<reference evidence="2 3" key="1">
    <citation type="journal article" date="2016" name="Nat. Commun.">
        <title>Thousands of microbial genomes shed light on interconnected biogeochemical processes in an aquifer system.</title>
        <authorList>
            <person name="Anantharaman K."/>
            <person name="Brown C.T."/>
            <person name="Hug L.A."/>
            <person name="Sharon I."/>
            <person name="Castelle C.J."/>
            <person name="Probst A.J."/>
            <person name="Thomas B.C."/>
            <person name="Singh A."/>
            <person name="Wilkins M.J."/>
            <person name="Karaoz U."/>
            <person name="Brodie E.L."/>
            <person name="Williams K.H."/>
            <person name="Hubbard S.S."/>
            <person name="Banfield J.F."/>
        </authorList>
    </citation>
    <scope>NUCLEOTIDE SEQUENCE [LARGE SCALE GENOMIC DNA]</scope>
</reference>
<name>A0A1F7L0V2_9BACT</name>
<dbReference type="SUPFAM" id="SSF53067">
    <property type="entry name" value="Actin-like ATPase domain"/>
    <property type="match status" value="1"/>
</dbReference>
<proteinExistence type="inferred from homology"/>
<dbReference type="Proteomes" id="UP000177050">
    <property type="component" value="Unassembled WGS sequence"/>
</dbReference>
<dbReference type="InterPro" id="IPR000600">
    <property type="entry name" value="ROK"/>
</dbReference>
<gene>
    <name evidence="2" type="ORF">A3K52_03150</name>
</gene>
<evidence type="ECO:0000256" key="1">
    <source>
        <dbReference type="ARBA" id="ARBA00006479"/>
    </source>
</evidence>
<dbReference type="InterPro" id="IPR043129">
    <property type="entry name" value="ATPase_NBD"/>
</dbReference>
<evidence type="ECO:0000313" key="2">
    <source>
        <dbReference type="EMBL" id="OGK73757.1"/>
    </source>
</evidence>
<protein>
    <recommendedName>
        <fullName evidence="4">ROK family protein</fullName>
    </recommendedName>
</protein>
<evidence type="ECO:0008006" key="4">
    <source>
        <dbReference type="Google" id="ProtNLM"/>
    </source>
</evidence>
<dbReference type="PANTHER" id="PTHR18964">
    <property type="entry name" value="ROK (REPRESSOR, ORF, KINASE) FAMILY"/>
    <property type="match status" value="1"/>
</dbReference>
<accession>A0A1F7L0V2</accession>
<sequence>MSREIVNLLTKLPVPDLVPSQLAEFNPQTLRARHTERFFVNHALECLRDANGRTGWALDIGGTALKAQRFTIQNGVVVFSPDDKVIMQVEGENEKKGKNYLAALMQLSETIEADDLIGVSVAGLVENGKLKDSPNLPSFIHDLESVGGLDAIFRRKISVANDAVAGLKASIVGASQHGLAHKNVLYLIHGGGIGGAAKDGEDMMISLEPGHIRASRELNPREITTPCGMEEQTFTCLERIGSMGAIEAIWKNVITAWQELNGRQIAELMYSGDKKALDLFNNSANILAHTIEGICMSLGFSPNETLVVMHGGGTKVEGMMQRISSILAKHHTERGQQYKLVPTSDFGIDNACLMGAAISAVIGS</sequence>
<evidence type="ECO:0000313" key="3">
    <source>
        <dbReference type="Proteomes" id="UP000177050"/>
    </source>
</evidence>
<dbReference type="PANTHER" id="PTHR18964:SF149">
    <property type="entry name" value="BIFUNCTIONAL UDP-N-ACETYLGLUCOSAMINE 2-EPIMERASE_N-ACETYLMANNOSAMINE KINASE"/>
    <property type="match status" value="1"/>
</dbReference>
<dbReference type="EMBL" id="MGBR01000001">
    <property type="protein sequence ID" value="OGK73757.1"/>
    <property type="molecule type" value="Genomic_DNA"/>
</dbReference>
<comment type="similarity">
    <text evidence="1">Belongs to the ROK (NagC/XylR) family.</text>
</comment>
<comment type="caution">
    <text evidence="2">The sequence shown here is derived from an EMBL/GenBank/DDBJ whole genome shotgun (WGS) entry which is preliminary data.</text>
</comment>
<dbReference type="AlphaFoldDB" id="A0A1F7L0V2"/>
<dbReference type="Pfam" id="PF00480">
    <property type="entry name" value="ROK"/>
    <property type="match status" value="1"/>
</dbReference>